<organism evidence="1 2">
    <name type="scientific">Virgisporangium aliadipatigenens</name>
    <dbReference type="NCBI Taxonomy" id="741659"/>
    <lineage>
        <taxon>Bacteria</taxon>
        <taxon>Bacillati</taxon>
        <taxon>Actinomycetota</taxon>
        <taxon>Actinomycetes</taxon>
        <taxon>Micromonosporales</taxon>
        <taxon>Micromonosporaceae</taxon>
        <taxon>Virgisporangium</taxon>
    </lineage>
</organism>
<gene>
    <name evidence="1" type="ORF">Val02_50000</name>
</gene>
<keyword evidence="2" id="KW-1185">Reference proteome</keyword>
<accession>A0A8J4DRW8</accession>
<dbReference type="SUPFAM" id="SSF55469">
    <property type="entry name" value="FMN-dependent nitroreductase-like"/>
    <property type="match status" value="1"/>
</dbReference>
<evidence type="ECO:0000313" key="2">
    <source>
        <dbReference type="Proteomes" id="UP000619260"/>
    </source>
</evidence>
<dbReference type="NCBIfam" id="NF047509">
    <property type="entry name" value="Rv3131_FMN_oxido"/>
    <property type="match status" value="1"/>
</dbReference>
<dbReference type="Proteomes" id="UP000619260">
    <property type="component" value="Unassembled WGS sequence"/>
</dbReference>
<dbReference type="GO" id="GO:0016491">
    <property type="term" value="F:oxidoreductase activity"/>
    <property type="evidence" value="ECO:0007669"/>
    <property type="project" value="InterPro"/>
</dbReference>
<dbReference type="AlphaFoldDB" id="A0A8J4DRW8"/>
<name>A0A8J4DRW8_9ACTN</name>
<evidence type="ECO:0000313" key="1">
    <source>
        <dbReference type="EMBL" id="GIJ48114.1"/>
    </source>
</evidence>
<sequence>METNPLTEALATAAETAGRAPSIHNTQPWRWVVRNGALELHTVPERRLHELDPEGHLMLLSCGAALFHARVSLAAQGLSPTVERRTAEPLAVIRTAPAAEPDAHARRLVEAGLRRHTDRRPTSTTPVDPDALAAVTAAVRAEGEQAHVLRAEQVLELAATVDRAARAEATDERQQAELGRWVGGERPDGTGIPDAAIPAAPPQTTVPGRDFGVTGTLPVDAGHDTQAVYAVLYGDGDAPVDWLRAGEALSAAWLEAVDRGLNLLPLSAPVEIAHTRQLLRRMLADVGHPHAVIRLGTADTATPGPLTPRLAADQLIDIVTD</sequence>
<comment type="caution">
    <text evidence="1">The sequence shown here is derived from an EMBL/GenBank/DDBJ whole genome shotgun (WGS) entry which is preliminary data.</text>
</comment>
<dbReference type="Gene3D" id="3.40.109.10">
    <property type="entry name" value="NADH Oxidase"/>
    <property type="match status" value="1"/>
</dbReference>
<protein>
    <submittedName>
        <fullName evidence="1">NAD(P)H nitroreductase</fullName>
    </submittedName>
</protein>
<dbReference type="PANTHER" id="PTHR23026:SF123">
    <property type="entry name" value="NAD(P)H NITROREDUCTASE RV3131-RELATED"/>
    <property type="match status" value="1"/>
</dbReference>
<reference evidence="1" key="1">
    <citation type="submission" date="2021-01" db="EMBL/GenBank/DDBJ databases">
        <title>Whole genome shotgun sequence of Virgisporangium aliadipatigenens NBRC 105644.</title>
        <authorList>
            <person name="Komaki H."/>
            <person name="Tamura T."/>
        </authorList>
    </citation>
    <scope>NUCLEOTIDE SEQUENCE</scope>
    <source>
        <strain evidence="1">NBRC 105644</strain>
    </source>
</reference>
<dbReference type="RefSeq" id="WP_203901613.1">
    <property type="nucleotide sequence ID" value="NZ_BOPF01000019.1"/>
</dbReference>
<dbReference type="InterPro" id="IPR000415">
    <property type="entry name" value="Nitroreductase-like"/>
</dbReference>
<dbReference type="EMBL" id="BOPF01000019">
    <property type="protein sequence ID" value="GIJ48114.1"/>
    <property type="molecule type" value="Genomic_DNA"/>
</dbReference>
<dbReference type="InterPro" id="IPR050627">
    <property type="entry name" value="Nitroreductase/BluB"/>
</dbReference>
<proteinExistence type="predicted"/>
<dbReference type="PANTHER" id="PTHR23026">
    <property type="entry name" value="NADPH NITROREDUCTASE"/>
    <property type="match status" value="1"/>
</dbReference>